<dbReference type="PROSITE" id="PS50803">
    <property type="entry name" value="OAR"/>
    <property type="match status" value="1"/>
</dbReference>
<comment type="caution">
    <text evidence="12">The sequence shown here is derived from an EMBL/GenBank/DDBJ whole genome shotgun (WGS) entry which is preliminary data.</text>
</comment>
<accession>A0ABD0XN15</accession>
<evidence type="ECO:0000256" key="9">
    <source>
        <dbReference type="SAM" id="MobiDB-lite"/>
    </source>
</evidence>
<evidence type="ECO:0000256" key="5">
    <source>
        <dbReference type="ARBA" id="ARBA00023242"/>
    </source>
</evidence>
<evidence type="ECO:0000313" key="12">
    <source>
        <dbReference type="EMBL" id="KAL0992826.1"/>
    </source>
</evidence>
<dbReference type="GO" id="GO:0003677">
    <property type="term" value="F:DNA binding"/>
    <property type="evidence" value="ECO:0007669"/>
    <property type="project" value="UniProtKB-UniRule"/>
</dbReference>
<comment type="similarity">
    <text evidence="6">Belongs to the paired homeobox family. Unc-4 subfamily.</text>
</comment>
<dbReference type="EMBL" id="JAGEUA010000003">
    <property type="protein sequence ID" value="KAL0992826.1"/>
    <property type="molecule type" value="Genomic_DNA"/>
</dbReference>
<dbReference type="InterPro" id="IPR017970">
    <property type="entry name" value="Homeobox_CS"/>
</dbReference>
<dbReference type="Pfam" id="PF03826">
    <property type="entry name" value="OAR"/>
    <property type="match status" value="1"/>
</dbReference>
<dbReference type="CDD" id="cd00086">
    <property type="entry name" value="homeodomain"/>
    <property type="match status" value="1"/>
</dbReference>
<feature type="DNA-binding region" description="Homeobox" evidence="7">
    <location>
        <begin position="86"/>
        <end position="145"/>
    </location>
</feature>
<evidence type="ECO:0000256" key="8">
    <source>
        <dbReference type="RuleBase" id="RU000682"/>
    </source>
</evidence>
<keyword evidence="3 7" id="KW-0238">DNA-binding</keyword>
<feature type="region of interest" description="Disordered" evidence="9">
    <location>
        <begin position="239"/>
        <end position="274"/>
    </location>
</feature>
<name>A0ABD0XN15_UMBPY</name>
<feature type="domain" description="OAR" evidence="11">
    <location>
        <begin position="230"/>
        <end position="243"/>
    </location>
</feature>
<feature type="compositionally biased region" description="Basic and acidic residues" evidence="9">
    <location>
        <begin position="179"/>
        <end position="190"/>
    </location>
</feature>
<dbReference type="PROSITE" id="PS50071">
    <property type="entry name" value="HOMEOBOX_2"/>
    <property type="match status" value="1"/>
</dbReference>
<keyword evidence="4 7" id="KW-0371">Homeobox</keyword>
<feature type="compositionally biased region" description="Basic and acidic residues" evidence="9">
    <location>
        <begin position="154"/>
        <end position="165"/>
    </location>
</feature>
<evidence type="ECO:0000256" key="6">
    <source>
        <dbReference type="ARBA" id="ARBA00038351"/>
    </source>
</evidence>
<evidence type="ECO:0000259" key="11">
    <source>
        <dbReference type="PROSITE" id="PS50803"/>
    </source>
</evidence>
<organism evidence="12 13">
    <name type="scientific">Umbra pygmaea</name>
    <name type="common">Eastern mudminnow</name>
    <dbReference type="NCBI Taxonomy" id="75934"/>
    <lineage>
        <taxon>Eukaryota</taxon>
        <taxon>Metazoa</taxon>
        <taxon>Chordata</taxon>
        <taxon>Craniata</taxon>
        <taxon>Vertebrata</taxon>
        <taxon>Euteleostomi</taxon>
        <taxon>Actinopterygii</taxon>
        <taxon>Neopterygii</taxon>
        <taxon>Teleostei</taxon>
        <taxon>Protacanthopterygii</taxon>
        <taxon>Esociformes</taxon>
        <taxon>Umbridae</taxon>
        <taxon>Umbra</taxon>
    </lineage>
</organism>
<dbReference type="SMART" id="SM00389">
    <property type="entry name" value="HOX"/>
    <property type="match status" value="1"/>
</dbReference>
<feature type="region of interest" description="Disordered" evidence="9">
    <location>
        <begin position="151"/>
        <end position="190"/>
    </location>
</feature>
<keyword evidence="13" id="KW-1185">Reference proteome</keyword>
<evidence type="ECO:0000313" key="13">
    <source>
        <dbReference type="Proteomes" id="UP001557470"/>
    </source>
</evidence>
<dbReference type="FunFam" id="1.10.10.60:FF:000304">
    <property type="entry name" value="Visual system homeobox"/>
    <property type="match status" value="1"/>
</dbReference>
<feature type="domain" description="Homeobox" evidence="10">
    <location>
        <begin position="84"/>
        <end position="144"/>
    </location>
</feature>
<evidence type="ECO:0000256" key="4">
    <source>
        <dbReference type="ARBA" id="ARBA00023155"/>
    </source>
</evidence>
<dbReference type="PANTHER" id="PTHR46799:SF2">
    <property type="entry name" value="HOMEOBOX DOMAIN-CONTAINING PROTEIN"/>
    <property type="match status" value="1"/>
</dbReference>
<proteinExistence type="inferred from homology"/>
<dbReference type="InterPro" id="IPR003654">
    <property type="entry name" value="OAR_dom"/>
</dbReference>
<keyword evidence="5 7" id="KW-0539">Nucleus</keyword>
<keyword evidence="2" id="KW-0217">Developmental protein</keyword>
<dbReference type="GO" id="GO:0005634">
    <property type="term" value="C:nucleus"/>
    <property type="evidence" value="ECO:0007669"/>
    <property type="project" value="UniProtKB-SubCell"/>
</dbReference>
<dbReference type="PANTHER" id="PTHR46799">
    <property type="entry name" value="HOMEOBOX PROTEIN UNC-4 HOMOLOG"/>
    <property type="match status" value="1"/>
</dbReference>
<gene>
    <name evidence="12" type="ORF">UPYG_G00099050</name>
</gene>
<dbReference type="SUPFAM" id="SSF46689">
    <property type="entry name" value="Homeodomain-like"/>
    <property type="match status" value="1"/>
</dbReference>
<dbReference type="PROSITE" id="PS00027">
    <property type="entry name" value="HOMEOBOX_1"/>
    <property type="match status" value="1"/>
</dbReference>
<comment type="subcellular location">
    <subcellularLocation>
        <location evidence="1 7 8">Nucleus</location>
    </subcellularLocation>
</comment>
<dbReference type="AlphaFoldDB" id="A0ABD0XN15"/>
<dbReference type="Gene3D" id="1.10.10.60">
    <property type="entry name" value="Homeodomain-like"/>
    <property type="match status" value="1"/>
</dbReference>
<evidence type="ECO:0000256" key="7">
    <source>
        <dbReference type="PROSITE-ProRule" id="PRU00108"/>
    </source>
</evidence>
<dbReference type="Proteomes" id="UP001557470">
    <property type="component" value="Unassembled WGS sequence"/>
</dbReference>
<evidence type="ECO:0000256" key="3">
    <source>
        <dbReference type="ARBA" id="ARBA00023125"/>
    </source>
</evidence>
<dbReference type="InterPro" id="IPR009057">
    <property type="entry name" value="Homeodomain-like_sf"/>
</dbReference>
<reference evidence="12 13" key="1">
    <citation type="submission" date="2024-06" db="EMBL/GenBank/DDBJ databases">
        <authorList>
            <person name="Pan Q."/>
            <person name="Wen M."/>
            <person name="Jouanno E."/>
            <person name="Zahm M."/>
            <person name="Klopp C."/>
            <person name="Cabau C."/>
            <person name="Louis A."/>
            <person name="Berthelot C."/>
            <person name="Parey E."/>
            <person name="Roest Crollius H."/>
            <person name="Montfort J."/>
            <person name="Robinson-Rechavi M."/>
            <person name="Bouchez O."/>
            <person name="Lampietro C."/>
            <person name="Lopez Roques C."/>
            <person name="Donnadieu C."/>
            <person name="Postlethwait J."/>
            <person name="Bobe J."/>
            <person name="Verreycken H."/>
            <person name="Guiguen Y."/>
        </authorList>
    </citation>
    <scope>NUCLEOTIDE SEQUENCE [LARGE SCALE GENOMIC DNA]</scope>
    <source>
        <strain evidence="12">Up_M1</strain>
        <tissue evidence="12">Testis</tissue>
    </source>
</reference>
<dbReference type="InterPro" id="IPR001356">
    <property type="entry name" value="HD"/>
</dbReference>
<sequence length="274" mass="30948">MFGPSQLVSSLLPTVFHSSAAHFFPAFPTRLGSPPQLLIPGPLISYESLRSYLQPEPCKEALLLATQAAGIGHFTDSMDEQRPVKQRRARANYSSWQLEELEKAFETTHYPDVFMREALALRLDLIEARVQVWFQNRRAKLRRQLKLQGQIEETSGRKEHTEDITGKPNKSLLEPEASDGEHWERRQEKDSYPWNKLPRAAMVTLSMQGLIPGSATDGAEGQSVEDFRSCSIAKLRAKAREHKAEIHGTMARSGRVEPVARESQTLNTDDRVSN</sequence>
<protein>
    <submittedName>
        <fullName evidence="12">Uncharacterized protein</fullName>
    </submittedName>
</protein>
<dbReference type="Pfam" id="PF00046">
    <property type="entry name" value="Homeodomain"/>
    <property type="match status" value="1"/>
</dbReference>
<evidence type="ECO:0000259" key="10">
    <source>
        <dbReference type="PROSITE" id="PS50071"/>
    </source>
</evidence>
<evidence type="ECO:0000256" key="2">
    <source>
        <dbReference type="ARBA" id="ARBA00022473"/>
    </source>
</evidence>
<evidence type="ECO:0000256" key="1">
    <source>
        <dbReference type="ARBA" id="ARBA00004123"/>
    </source>
</evidence>